<dbReference type="EMBL" id="CYSF01000007">
    <property type="protein sequence ID" value="CUH84493.1"/>
    <property type="molecule type" value="Genomic_DNA"/>
</dbReference>
<accession>A0A0P1GPP1</accession>
<keyword evidence="4" id="KW-1185">Reference proteome</keyword>
<dbReference type="SUPFAM" id="SSF53383">
    <property type="entry name" value="PLP-dependent transferases"/>
    <property type="match status" value="1"/>
</dbReference>
<dbReference type="Pfam" id="PF00266">
    <property type="entry name" value="Aminotran_5"/>
    <property type="match status" value="1"/>
</dbReference>
<dbReference type="EC" id="2.8.1.7" evidence="3"/>
<keyword evidence="3" id="KW-0808">Transferase</keyword>
<evidence type="ECO:0000313" key="4">
    <source>
        <dbReference type="Proteomes" id="UP000051681"/>
    </source>
</evidence>
<name>A0A0P1GPP1_9RHOB</name>
<dbReference type="Gene3D" id="3.90.1150.10">
    <property type="entry name" value="Aspartate Aminotransferase, domain 1"/>
    <property type="match status" value="1"/>
</dbReference>
<dbReference type="OrthoDB" id="9804366at2"/>
<dbReference type="PANTHER" id="PTHR43686:SF1">
    <property type="entry name" value="AMINOTRAN_5 DOMAIN-CONTAINING PROTEIN"/>
    <property type="match status" value="1"/>
</dbReference>
<dbReference type="InterPro" id="IPR015424">
    <property type="entry name" value="PyrdxlP-dep_Trfase"/>
</dbReference>
<protein>
    <submittedName>
        <fullName evidence="3">Putative cysteine desulfurase</fullName>
        <ecNumber evidence="3">2.8.1.7</ecNumber>
    </submittedName>
</protein>
<keyword evidence="1" id="KW-0663">Pyridoxal phosphate</keyword>
<dbReference type="InterPro" id="IPR000192">
    <property type="entry name" value="Aminotrans_V_dom"/>
</dbReference>
<dbReference type="InterPro" id="IPR015421">
    <property type="entry name" value="PyrdxlP-dep_Trfase_major"/>
</dbReference>
<proteinExistence type="predicted"/>
<dbReference type="GO" id="GO:0031071">
    <property type="term" value="F:cysteine desulfurase activity"/>
    <property type="evidence" value="ECO:0007669"/>
    <property type="project" value="UniProtKB-EC"/>
</dbReference>
<evidence type="ECO:0000256" key="1">
    <source>
        <dbReference type="ARBA" id="ARBA00022898"/>
    </source>
</evidence>
<dbReference type="AlphaFoldDB" id="A0A0P1GPP1"/>
<evidence type="ECO:0000313" key="3">
    <source>
        <dbReference type="EMBL" id="CUH84493.1"/>
    </source>
</evidence>
<evidence type="ECO:0000259" key="2">
    <source>
        <dbReference type="Pfam" id="PF00266"/>
    </source>
</evidence>
<sequence>MSLSHFRQLITAAKTDGSLFDSVIGEGVKIPGLYGPVELTYADYVASGRALRQVEEFVQTQVLPFYANSHTESSFTGAHMTALRNAARSEIGRLCGTGPDHAVVFAGSGATAGINRLVSLFGVEKAQDPVILIGPYEHHSNILPWRETKARLIEVDEAPEGGPCMTQLTAILQENSDSDLIIGSFSAASNVTGIVTDTDAVTRLLKAHGALAVWDYAGGGPYLPIDMAAGTDAQKDAVVVSPHKFPGGPGASGVLIVNRAAVVADRPSWPGGGTVTYVSSVAHDYINNLEAREEAGTPNIIGDIRAALAFMVKDVIGTDEIAAREARYAAMGLDGWQDNEQIQLLGRQVPHRLPIFSFLVRDGAGQVVSPLLITMMLSDIYGVQVRGGCSCAGPYGHRLLGISEELSHQMRDSIRAGITVQKPGWVRLNFSYMMNEITVERIIAAVNDLTQTLDQHMAHYVIDAQTGQPTRVQHAA</sequence>
<reference evidence="3 4" key="1">
    <citation type="submission" date="2015-09" db="EMBL/GenBank/DDBJ databases">
        <authorList>
            <consortium name="Swine Surveillance"/>
        </authorList>
    </citation>
    <scope>NUCLEOTIDE SEQUENCE [LARGE SCALE GENOMIC DNA]</scope>
    <source>
        <strain evidence="3 4">CECT 8383</strain>
    </source>
</reference>
<organism evidence="3 4">
    <name type="scientific">Thalassovita mediterranea</name>
    <dbReference type="NCBI Taxonomy" id="340021"/>
    <lineage>
        <taxon>Bacteria</taxon>
        <taxon>Pseudomonadati</taxon>
        <taxon>Pseudomonadota</taxon>
        <taxon>Alphaproteobacteria</taxon>
        <taxon>Rhodobacterales</taxon>
        <taxon>Roseobacteraceae</taxon>
        <taxon>Thalassovita</taxon>
    </lineage>
</organism>
<feature type="domain" description="Aminotransferase class V" evidence="2">
    <location>
        <begin position="41"/>
        <end position="414"/>
    </location>
</feature>
<dbReference type="PANTHER" id="PTHR43686">
    <property type="entry name" value="SULFURTRANSFERASE-RELATED"/>
    <property type="match status" value="1"/>
</dbReference>
<dbReference type="RefSeq" id="WP_058318595.1">
    <property type="nucleotide sequence ID" value="NZ_CYSF01000007.1"/>
</dbReference>
<gene>
    <name evidence="3" type="primary">csd</name>
    <name evidence="3" type="ORF">TM5383_01704</name>
</gene>
<dbReference type="Proteomes" id="UP000051681">
    <property type="component" value="Unassembled WGS sequence"/>
</dbReference>
<dbReference type="InterPro" id="IPR015422">
    <property type="entry name" value="PyrdxlP-dep_Trfase_small"/>
</dbReference>
<dbReference type="Gene3D" id="3.40.640.10">
    <property type="entry name" value="Type I PLP-dependent aspartate aminotransferase-like (Major domain)"/>
    <property type="match status" value="1"/>
</dbReference>
<dbReference type="STRING" id="340021.TM5383_01704"/>